<comment type="caution">
    <text evidence="2">The sequence shown here is derived from an EMBL/GenBank/DDBJ whole genome shotgun (WGS) entry which is preliminary data.</text>
</comment>
<name>A0A3M0SXU2_9CLOT</name>
<evidence type="ECO:0000313" key="3">
    <source>
        <dbReference type="Proteomes" id="UP000277999"/>
    </source>
</evidence>
<dbReference type="AlphaFoldDB" id="A0A3M0SXU2"/>
<proteinExistence type="predicted"/>
<dbReference type="Proteomes" id="UP000277999">
    <property type="component" value="Unassembled WGS sequence"/>
</dbReference>
<gene>
    <name evidence="2" type="ORF">D9O40_05340</name>
</gene>
<evidence type="ECO:0000256" key="1">
    <source>
        <dbReference type="SAM" id="Phobius"/>
    </source>
</evidence>
<dbReference type="RefSeq" id="WP_122058115.1">
    <property type="nucleotide sequence ID" value="NZ_RFAQ01000010.1"/>
</dbReference>
<reference evidence="2 3" key="1">
    <citation type="submission" date="2018-10" db="EMBL/GenBank/DDBJ databases">
        <title>Genome-centric metagenomics revealed C2 chemical producing, CO utilizing Clostridium with novel acetogenic gene cluster.</title>
        <authorList>
            <person name="Kang H."/>
            <person name="Park B."/>
            <person name="Choi I.G."/>
            <person name="Chang I.S."/>
        </authorList>
    </citation>
    <scope>NUCLEOTIDE SEQUENCE [LARGE SCALE GENOMIC DNA]</scope>
    <source>
        <strain evidence="2 3">H21-9</strain>
    </source>
</reference>
<keyword evidence="1" id="KW-0812">Transmembrane</keyword>
<dbReference type="EMBL" id="RFAQ01000010">
    <property type="protein sequence ID" value="RMD02725.1"/>
    <property type="molecule type" value="Genomic_DNA"/>
</dbReference>
<protein>
    <recommendedName>
        <fullName evidence="4">Phage holin</fullName>
    </recommendedName>
</protein>
<evidence type="ECO:0000313" key="2">
    <source>
        <dbReference type="EMBL" id="RMD02725.1"/>
    </source>
</evidence>
<keyword evidence="1" id="KW-1133">Transmembrane helix</keyword>
<evidence type="ECO:0008006" key="4">
    <source>
        <dbReference type="Google" id="ProtNLM"/>
    </source>
</evidence>
<organism evidence="2 3">
    <name type="scientific">Clostridium autoethanogenum</name>
    <dbReference type="NCBI Taxonomy" id="84023"/>
    <lineage>
        <taxon>Bacteria</taxon>
        <taxon>Bacillati</taxon>
        <taxon>Bacillota</taxon>
        <taxon>Clostridia</taxon>
        <taxon>Eubacteriales</taxon>
        <taxon>Clostridiaceae</taxon>
        <taxon>Clostridium</taxon>
    </lineage>
</organism>
<sequence length="126" mass="14256">MSILLTTIIPDLGYIIIATLFALISYYVKDFLKKHAGFIEEQEKALKDKIGVDQYNMDKSIATDIILRIEEEAKAFDWDSEIKHSKATELISKKTGLSAEDIYNLIKATVTKIKMGQIKSEDKKVA</sequence>
<feature type="transmembrane region" description="Helical" evidence="1">
    <location>
        <begin position="12"/>
        <end position="28"/>
    </location>
</feature>
<keyword evidence="1" id="KW-0472">Membrane</keyword>
<accession>A0A3M0SXU2</accession>